<dbReference type="CDD" id="cd04301">
    <property type="entry name" value="NAT_SF"/>
    <property type="match status" value="1"/>
</dbReference>
<accession>C6CIR9</accession>
<sequence length="162" mass="18376">MPTHCTPLFTIRPEAVDQPDILTLLEKLDAYQSTLYPPECCHFTDLRKLAADELIFLVIRRRDGLAVGCGAIWLRQPGEGEIKRIYVEPVCRGSGASNQLMRQLEKQARLAGCRVLRLETGIHQPQAIRLYQRHGYRLCSPFFPYGDDPLSVYMEKTLEGGS</sequence>
<reference evidence="4 5" key="1">
    <citation type="submission" date="2009-06" db="EMBL/GenBank/DDBJ databases">
        <title>Complete sequence of Dickeya zeae Ech1591.</title>
        <authorList>
            <consortium name="US DOE Joint Genome Institute"/>
            <person name="Lucas S."/>
            <person name="Copeland A."/>
            <person name="Lapidus A."/>
            <person name="Glavina del Rio T."/>
            <person name="Tice H."/>
            <person name="Bruce D."/>
            <person name="Goodwin L."/>
            <person name="Pitluck S."/>
            <person name="Chertkov O."/>
            <person name="Brettin T."/>
            <person name="Detter J.C."/>
            <person name="Han C."/>
            <person name="Larimer F."/>
            <person name="Land M."/>
            <person name="Hauser L."/>
            <person name="Kyrpides N."/>
            <person name="Ovchinnikova G."/>
            <person name="Balakrishnan V."/>
            <person name="Glasner J."/>
            <person name="Perna N.T."/>
        </authorList>
    </citation>
    <scope>NUCLEOTIDE SEQUENCE [LARGE SCALE GENOMIC DNA]</scope>
    <source>
        <strain evidence="4 5">Ech1591</strain>
    </source>
</reference>
<dbReference type="PANTHER" id="PTHR43877:SF2">
    <property type="entry name" value="AMINOALKYLPHOSPHONATE N-ACETYLTRANSFERASE-RELATED"/>
    <property type="match status" value="1"/>
</dbReference>
<dbReference type="OrthoDB" id="9803233at2"/>
<dbReference type="Proteomes" id="UP000002735">
    <property type="component" value="Chromosome"/>
</dbReference>
<dbReference type="InterPro" id="IPR016181">
    <property type="entry name" value="Acyl_CoA_acyltransferase"/>
</dbReference>
<dbReference type="STRING" id="561229.Dd1591_3348"/>
<dbReference type="GeneID" id="45081399"/>
<proteinExistence type="predicted"/>
<evidence type="ECO:0000259" key="3">
    <source>
        <dbReference type="PROSITE" id="PS51186"/>
    </source>
</evidence>
<evidence type="ECO:0000313" key="5">
    <source>
        <dbReference type="Proteomes" id="UP000002735"/>
    </source>
</evidence>
<evidence type="ECO:0000313" key="4">
    <source>
        <dbReference type="EMBL" id="ACT08166.1"/>
    </source>
</evidence>
<evidence type="ECO:0000256" key="2">
    <source>
        <dbReference type="ARBA" id="ARBA00023315"/>
    </source>
</evidence>
<dbReference type="AlphaFoldDB" id="C6CIR9"/>
<dbReference type="SUPFAM" id="SSF55729">
    <property type="entry name" value="Acyl-CoA N-acyltransferases (Nat)"/>
    <property type="match status" value="1"/>
</dbReference>
<dbReference type="PROSITE" id="PS51186">
    <property type="entry name" value="GNAT"/>
    <property type="match status" value="1"/>
</dbReference>
<dbReference type="HOGENOM" id="CLU_013985_11_8_6"/>
<dbReference type="RefSeq" id="WP_012771013.1">
    <property type="nucleotide sequence ID" value="NC_012912.1"/>
</dbReference>
<dbReference type="KEGG" id="dze:Dd1591_3348"/>
<keyword evidence="2" id="KW-0012">Acyltransferase</keyword>
<organism evidence="4 5">
    <name type="scientific">Dickeya chrysanthemi (strain Ech1591)</name>
    <name type="common">Dickeya zeae (strain Ech1591)</name>
    <dbReference type="NCBI Taxonomy" id="561229"/>
    <lineage>
        <taxon>Bacteria</taxon>
        <taxon>Pseudomonadati</taxon>
        <taxon>Pseudomonadota</taxon>
        <taxon>Gammaproteobacteria</taxon>
        <taxon>Enterobacterales</taxon>
        <taxon>Pectobacteriaceae</taxon>
        <taxon>Dickeya</taxon>
    </lineage>
</organism>
<dbReference type="eggNOG" id="COG0456">
    <property type="taxonomic scope" value="Bacteria"/>
</dbReference>
<evidence type="ECO:0000256" key="1">
    <source>
        <dbReference type="ARBA" id="ARBA00022679"/>
    </source>
</evidence>
<dbReference type="InterPro" id="IPR050832">
    <property type="entry name" value="Bact_Acetyltransf"/>
</dbReference>
<name>C6CIR9_DICC1</name>
<dbReference type="Gene3D" id="3.40.630.30">
    <property type="match status" value="1"/>
</dbReference>
<dbReference type="PANTHER" id="PTHR43877">
    <property type="entry name" value="AMINOALKYLPHOSPHONATE N-ACETYLTRANSFERASE-RELATED-RELATED"/>
    <property type="match status" value="1"/>
</dbReference>
<gene>
    <name evidence="4" type="ordered locus">Dd1591_3348</name>
</gene>
<feature type="domain" description="N-acetyltransferase" evidence="3">
    <location>
        <begin position="9"/>
        <end position="159"/>
    </location>
</feature>
<dbReference type="InterPro" id="IPR000182">
    <property type="entry name" value="GNAT_dom"/>
</dbReference>
<dbReference type="Pfam" id="PF00583">
    <property type="entry name" value="Acetyltransf_1"/>
    <property type="match status" value="1"/>
</dbReference>
<protein>
    <submittedName>
        <fullName evidence="4">GCN5-related N-acetyltransferase</fullName>
    </submittedName>
</protein>
<dbReference type="GO" id="GO:0016747">
    <property type="term" value="F:acyltransferase activity, transferring groups other than amino-acyl groups"/>
    <property type="evidence" value="ECO:0007669"/>
    <property type="project" value="InterPro"/>
</dbReference>
<dbReference type="EMBL" id="CP001655">
    <property type="protein sequence ID" value="ACT08166.1"/>
    <property type="molecule type" value="Genomic_DNA"/>
</dbReference>
<keyword evidence="1 4" id="KW-0808">Transferase</keyword>